<dbReference type="EMBL" id="VLKH01000001">
    <property type="protein sequence ID" value="TWH83828.1"/>
    <property type="molecule type" value="Genomic_DNA"/>
</dbReference>
<dbReference type="RefSeq" id="WP_145079337.1">
    <property type="nucleotide sequence ID" value="NZ_DAMBUX010000029.1"/>
</dbReference>
<proteinExistence type="predicted"/>
<comment type="caution">
    <text evidence="2">The sequence shown here is derived from an EMBL/GenBank/DDBJ whole genome shotgun (WGS) entry which is preliminary data.</text>
</comment>
<dbReference type="Pfam" id="PF22636">
    <property type="entry name" value="FlK"/>
    <property type="match status" value="1"/>
</dbReference>
<reference evidence="2 3" key="1">
    <citation type="submission" date="2019-07" db="EMBL/GenBank/DDBJ databases">
        <title>Genomic Encyclopedia of Type Strains, Phase I: the one thousand microbial genomes (KMG-I) project.</title>
        <authorList>
            <person name="Kyrpides N."/>
        </authorList>
    </citation>
    <scope>NUCLEOTIDE SEQUENCE [LARGE SCALE GENOMIC DNA]</scope>
    <source>
        <strain evidence="2 3">DSM 13558</strain>
    </source>
</reference>
<dbReference type="InterPro" id="IPR029069">
    <property type="entry name" value="HotDog_dom_sf"/>
</dbReference>
<dbReference type="AlphaFoldDB" id="A0A562JL12"/>
<accession>A0A562JL12</accession>
<keyword evidence="3" id="KW-1185">Reference proteome</keyword>
<feature type="domain" description="Fluoroacetyl-CoA-specific thioesterase-like" evidence="1">
    <location>
        <begin position="19"/>
        <end position="121"/>
    </location>
</feature>
<evidence type="ECO:0000259" key="1">
    <source>
        <dbReference type="Pfam" id="PF22636"/>
    </source>
</evidence>
<evidence type="ECO:0000313" key="3">
    <source>
        <dbReference type="Proteomes" id="UP000315343"/>
    </source>
</evidence>
<gene>
    <name evidence="2" type="ORF">LY60_00442</name>
</gene>
<dbReference type="Gene3D" id="3.10.129.10">
    <property type="entry name" value="Hotdog Thioesterase"/>
    <property type="match status" value="1"/>
</dbReference>
<dbReference type="PANTHER" id="PTHR36934">
    <property type="entry name" value="BLR0278 PROTEIN"/>
    <property type="match status" value="1"/>
</dbReference>
<evidence type="ECO:0000313" key="2">
    <source>
        <dbReference type="EMBL" id="TWH83828.1"/>
    </source>
</evidence>
<organism evidence="2 3">
    <name type="scientific">Sedimentibacter saalensis</name>
    <dbReference type="NCBI Taxonomy" id="130788"/>
    <lineage>
        <taxon>Bacteria</taxon>
        <taxon>Bacillati</taxon>
        <taxon>Bacillota</taxon>
        <taxon>Tissierellia</taxon>
        <taxon>Sedimentibacter</taxon>
    </lineage>
</organism>
<sequence>MITNKINVGLSTTYEKVVTPADSYITKSVKIENLMSTPSLLATVIEISCIMLKKFIPSDYLTVVTNFQSNHMHPTMVGEKVMFKMTVESIENNRVSMSFTGYDCKGEFCSGILEKAIVKEEKLIEDAISRVNVYKDWLTVKMDA</sequence>
<name>A0A562JL12_9FIRM</name>
<protein>
    <submittedName>
        <fullName evidence="2">Putative thioesterase</fullName>
    </submittedName>
</protein>
<dbReference type="InterPro" id="IPR025540">
    <property type="entry name" value="FlK"/>
</dbReference>
<dbReference type="InterPro" id="IPR054485">
    <property type="entry name" value="FlK-like_dom"/>
</dbReference>
<dbReference type="SUPFAM" id="SSF54637">
    <property type="entry name" value="Thioesterase/thiol ester dehydrase-isomerase"/>
    <property type="match status" value="1"/>
</dbReference>
<dbReference type="Proteomes" id="UP000315343">
    <property type="component" value="Unassembled WGS sequence"/>
</dbReference>
<dbReference type="PANTHER" id="PTHR36934:SF1">
    <property type="entry name" value="THIOESTERASE DOMAIN-CONTAINING PROTEIN"/>
    <property type="match status" value="1"/>
</dbReference>